<feature type="compositionally biased region" description="Basic residues" evidence="1">
    <location>
        <begin position="83"/>
        <end position="95"/>
    </location>
</feature>
<accession>A0A445CLA0</accession>
<proteinExistence type="predicted"/>
<dbReference type="OrthoDB" id="1916775at2759"/>
<feature type="region of interest" description="Disordered" evidence="1">
    <location>
        <begin position="70"/>
        <end position="100"/>
    </location>
</feature>
<evidence type="ECO:0000313" key="2">
    <source>
        <dbReference type="EMBL" id="RYR51711.1"/>
    </source>
</evidence>
<dbReference type="PANTHER" id="PTHR35119">
    <property type="entry name" value="PROTEIN POLYCHOME"/>
    <property type="match status" value="1"/>
</dbReference>
<feature type="region of interest" description="Disordered" evidence="1">
    <location>
        <begin position="224"/>
        <end position="244"/>
    </location>
</feature>
<keyword evidence="3" id="KW-1185">Reference proteome</keyword>
<feature type="compositionally biased region" description="Polar residues" evidence="1">
    <location>
        <begin position="152"/>
        <end position="162"/>
    </location>
</feature>
<evidence type="ECO:0000256" key="1">
    <source>
        <dbReference type="SAM" id="MobiDB-lite"/>
    </source>
</evidence>
<dbReference type="PANTHER" id="PTHR35119:SF1">
    <property type="entry name" value="PROTEIN POLYCHOME"/>
    <property type="match status" value="1"/>
</dbReference>
<dbReference type="STRING" id="3818.A0A445CLA0"/>
<dbReference type="GO" id="GO:0005634">
    <property type="term" value="C:nucleus"/>
    <property type="evidence" value="ECO:0007669"/>
    <property type="project" value="InterPro"/>
</dbReference>
<sequence>MPEARDRRSTAVDIAALFARRRALLHGVLLDDELDSSVFGSARRQPVTTTSGSGLARGGFRTPRTGAVGALAGAENNSPSRSGGRRVVGRGRGRGRGISSRSVLPSWYPRTPLRDISSVVRAIERRRARLGEIDGQQTGNPFPADQLFPDPSVSSDNAQLSEITPKPASGVKLRTPSGKVPKILLDIANQTEGEQSELTPQMKLLNSIDSVEKVVKEELQRLKRTPSAKKAEREKRVRTLMSMR</sequence>
<evidence type="ECO:0008006" key="4">
    <source>
        <dbReference type="Google" id="ProtNLM"/>
    </source>
</evidence>
<protein>
    <recommendedName>
        <fullName evidence="4">Protein POLYCHOME</fullName>
    </recommendedName>
</protein>
<dbReference type="EMBL" id="SDMP01000006">
    <property type="protein sequence ID" value="RYR51711.1"/>
    <property type="molecule type" value="Genomic_DNA"/>
</dbReference>
<gene>
    <name evidence="2" type="ORF">Ahy_A06g026693</name>
</gene>
<organism evidence="2 3">
    <name type="scientific">Arachis hypogaea</name>
    <name type="common">Peanut</name>
    <dbReference type="NCBI Taxonomy" id="3818"/>
    <lineage>
        <taxon>Eukaryota</taxon>
        <taxon>Viridiplantae</taxon>
        <taxon>Streptophyta</taxon>
        <taxon>Embryophyta</taxon>
        <taxon>Tracheophyta</taxon>
        <taxon>Spermatophyta</taxon>
        <taxon>Magnoliopsida</taxon>
        <taxon>eudicotyledons</taxon>
        <taxon>Gunneridae</taxon>
        <taxon>Pentapetalae</taxon>
        <taxon>rosids</taxon>
        <taxon>fabids</taxon>
        <taxon>Fabales</taxon>
        <taxon>Fabaceae</taxon>
        <taxon>Papilionoideae</taxon>
        <taxon>50 kb inversion clade</taxon>
        <taxon>dalbergioids sensu lato</taxon>
        <taxon>Dalbergieae</taxon>
        <taxon>Pterocarpus clade</taxon>
        <taxon>Arachis</taxon>
    </lineage>
</organism>
<dbReference type="AlphaFoldDB" id="A0A445CLA0"/>
<evidence type="ECO:0000313" key="3">
    <source>
        <dbReference type="Proteomes" id="UP000289738"/>
    </source>
</evidence>
<reference evidence="2 3" key="1">
    <citation type="submission" date="2019-01" db="EMBL/GenBank/DDBJ databases">
        <title>Sequencing of cultivated peanut Arachis hypogaea provides insights into genome evolution and oil improvement.</title>
        <authorList>
            <person name="Chen X."/>
        </authorList>
    </citation>
    <scope>NUCLEOTIDE SEQUENCE [LARGE SCALE GENOMIC DNA]</scope>
    <source>
        <strain evidence="3">cv. Fuhuasheng</strain>
        <tissue evidence="2">Leaves</tissue>
    </source>
</reference>
<feature type="region of interest" description="Disordered" evidence="1">
    <location>
        <begin position="133"/>
        <end position="175"/>
    </location>
</feature>
<dbReference type="InterPro" id="IPR034590">
    <property type="entry name" value="POLYCHOME/GIG1"/>
</dbReference>
<dbReference type="Gramene" id="arahy.Tifrunner.gnm2.ann2.Ah06g114600.1">
    <property type="protein sequence ID" value="arahy.Tifrunner.gnm2.ann2.Ah06g114600.1-CDS"/>
    <property type="gene ID" value="arahy.Tifrunner.gnm2.ann2.Ah06g114600"/>
</dbReference>
<dbReference type="Proteomes" id="UP000289738">
    <property type="component" value="Chromosome A06"/>
</dbReference>
<dbReference type="GO" id="GO:0051783">
    <property type="term" value="P:regulation of nuclear division"/>
    <property type="evidence" value="ECO:0007669"/>
    <property type="project" value="InterPro"/>
</dbReference>
<comment type="caution">
    <text evidence="2">The sequence shown here is derived from an EMBL/GenBank/DDBJ whole genome shotgun (WGS) entry which is preliminary data.</text>
</comment>
<name>A0A445CLA0_ARAHY</name>